<name>A0A7J4TGX8_9EURY</name>
<keyword evidence="2" id="KW-0472">Membrane</keyword>
<evidence type="ECO:0000256" key="1">
    <source>
        <dbReference type="SAM" id="MobiDB-lite"/>
    </source>
</evidence>
<feature type="region of interest" description="Disordered" evidence="1">
    <location>
        <begin position="28"/>
        <end position="48"/>
    </location>
</feature>
<evidence type="ECO:0000313" key="4">
    <source>
        <dbReference type="Proteomes" id="UP000586031"/>
    </source>
</evidence>
<reference evidence="4" key="1">
    <citation type="journal article" date="2020" name="bioRxiv">
        <title>A rank-normalized archaeal taxonomy based on genome phylogeny resolves widespread incomplete and uneven classifications.</title>
        <authorList>
            <person name="Rinke C."/>
            <person name="Chuvochina M."/>
            <person name="Mussig A.J."/>
            <person name="Chaumeil P.-A."/>
            <person name="Waite D.W."/>
            <person name="Whitman W.B."/>
            <person name="Parks D.H."/>
            <person name="Hugenholtz P."/>
        </authorList>
    </citation>
    <scope>NUCLEOTIDE SEQUENCE [LARGE SCALE GENOMIC DNA]</scope>
</reference>
<keyword evidence="2" id="KW-1133">Transmembrane helix</keyword>
<feature type="transmembrane region" description="Helical" evidence="2">
    <location>
        <begin position="386"/>
        <end position="405"/>
    </location>
</feature>
<dbReference type="EMBL" id="DUHE01000063">
    <property type="protein sequence ID" value="HII83665.1"/>
    <property type="molecule type" value="Genomic_DNA"/>
</dbReference>
<organism evidence="3 4">
    <name type="scientific">Methanobacterium subterraneum</name>
    <dbReference type="NCBI Taxonomy" id="59277"/>
    <lineage>
        <taxon>Archaea</taxon>
        <taxon>Methanobacteriati</taxon>
        <taxon>Methanobacteriota</taxon>
        <taxon>Methanomada group</taxon>
        <taxon>Methanobacteria</taxon>
        <taxon>Methanobacteriales</taxon>
        <taxon>Methanobacteriaceae</taxon>
        <taxon>Methanobacterium</taxon>
    </lineage>
</organism>
<protein>
    <submittedName>
        <fullName evidence="3">Uncharacterized protein</fullName>
    </submittedName>
</protein>
<dbReference type="Gene3D" id="2.120.10.70">
    <property type="entry name" value="Fucose-specific lectin"/>
    <property type="match status" value="2"/>
</dbReference>
<dbReference type="AlphaFoldDB" id="A0A7J4TGX8"/>
<comment type="caution">
    <text evidence="3">The sequence shown here is derived from an EMBL/GenBank/DDBJ whole genome shotgun (WGS) entry which is preliminary data.</text>
</comment>
<accession>A0A7J4TGX8</accession>
<proteinExistence type="predicted"/>
<evidence type="ECO:0000256" key="2">
    <source>
        <dbReference type="SAM" id="Phobius"/>
    </source>
</evidence>
<gene>
    <name evidence="3" type="ORF">HA271_02225</name>
</gene>
<dbReference type="SUPFAM" id="SSF89372">
    <property type="entry name" value="Fucose-specific lectin"/>
    <property type="match status" value="1"/>
</dbReference>
<dbReference type="Proteomes" id="UP000586031">
    <property type="component" value="Unassembled WGS sequence"/>
</dbReference>
<keyword evidence="2" id="KW-0812">Transmembrane</keyword>
<evidence type="ECO:0000313" key="3">
    <source>
        <dbReference type="EMBL" id="HII83665.1"/>
    </source>
</evidence>
<sequence length="413" mass="45611">MKTRISLIIVCFLLALVTCSVVSAEEGTWDTTTVDPDPEAGSQNDIAVDDAGNPHISYSYSYNEGSQSGLKYAYNQGSGWQTEVVDTETRAYNAIATFNNQPYIVYVNEDESDDNNYVYYAYKQSQTWILEKVPGTINAEGPLDLIMDANGYPHVAFGISDDSTYLAYAYQDANGWHVDPLIDGPITSYISIDLGSNQKPHIGYQSSVGGMIKYAYKNPTTWHTEEVINGAYQSMKLDSFNYPHFSYISNVGELIPVLKYTYKTASGWTTETVDSESTNSVGWYTSIAMFNNLAHISYLLEDNDNAYFLKYAYHDGITWNTMLLGPAGDGRTAIALDSYGDPHISYKGSVNYAHFQSPRPPVINPTNAALTTKPLMSGTIGMQNTGISLCLVLTAILLICSGLLIPKRTEFKI</sequence>